<evidence type="ECO:0000313" key="2">
    <source>
        <dbReference type="EMBL" id="PNT63773.1"/>
    </source>
</evidence>
<dbReference type="AlphaFoldDB" id="A0A2K2CP22"/>
<dbReference type="EnsemblPlants" id="PNT63773">
    <property type="protein sequence ID" value="PNT63773"/>
    <property type="gene ID" value="BRADI_4g20859v3"/>
</dbReference>
<dbReference type="GO" id="GO:0035251">
    <property type="term" value="F:UDP-glucosyltransferase activity"/>
    <property type="evidence" value="ECO:0007669"/>
    <property type="project" value="InterPro"/>
</dbReference>
<gene>
    <name evidence="2" type="ORF">BRADI_4g20859v3</name>
</gene>
<evidence type="ECO:0000313" key="4">
    <source>
        <dbReference type="Proteomes" id="UP000008810"/>
    </source>
</evidence>
<dbReference type="InParanoid" id="A0A2K2CP22"/>
<keyword evidence="4" id="KW-1185">Reference proteome</keyword>
<dbReference type="Gramene" id="PNT63773">
    <property type="protein sequence ID" value="PNT63773"/>
    <property type="gene ID" value="BRADI_4g20859v3"/>
</dbReference>
<evidence type="ECO:0000256" key="1">
    <source>
        <dbReference type="SAM" id="MobiDB-lite"/>
    </source>
</evidence>
<dbReference type="SUPFAM" id="SSF53756">
    <property type="entry name" value="UDP-Glycosyltransferase/glycogen phosphorylase"/>
    <property type="match status" value="1"/>
</dbReference>
<reference evidence="2 3" key="1">
    <citation type="journal article" date="2010" name="Nature">
        <title>Genome sequencing and analysis of the model grass Brachypodium distachyon.</title>
        <authorList>
            <consortium name="International Brachypodium Initiative"/>
        </authorList>
    </citation>
    <scope>NUCLEOTIDE SEQUENCE [LARGE SCALE GENOMIC DNA]</scope>
    <source>
        <strain evidence="2 3">Bd21</strain>
    </source>
</reference>
<organism evidence="2">
    <name type="scientific">Brachypodium distachyon</name>
    <name type="common">Purple false brome</name>
    <name type="synonym">Trachynia distachya</name>
    <dbReference type="NCBI Taxonomy" id="15368"/>
    <lineage>
        <taxon>Eukaryota</taxon>
        <taxon>Viridiplantae</taxon>
        <taxon>Streptophyta</taxon>
        <taxon>Embryophyta</taxon>
        <taxon>Tracheophyta</taxon>
        <taxon>Spermatophyta</taxon>
        <taxon>Magnoliopsida</taxon>
        <taxon>Liliopsida</taxon>
        <taxon>Poales</taxon>
        <taxon>Poaceae</taxon>
        <taxon>BOP clade</taxon>
        <taxon>Pooideae</taxon>
        <taxon>Stipodae</taxon>
        <taxon>Brachypodieae</taxon>
        <taxon>Brachypodium</taxon>
    </lineage>
</organism>
<protein>
    <submittedName>
        <fullName evidence="2 3">Uncharacterized protein</fullName>
    </submittedName>
</protein>
<reference evidence="2" key="2">
    <citation type="submission" date="2017-06" db="EMBL/GenBank/DDBJ databases">
        <title>WGS assembly of Brachypodium distachyon.</title>
        <authorList>
            <consortium name="The International Brachypodium Initiative"/>
            <person name="Lucas S."/>
            <person name="Harmon-Smith M."/>
            <person name="Lail K."/>
            <person name="Tice H."/>
            <person name="Grimwood J."/>
            <person name="Bruce D."/>
            <person name="Barry K."/>
            <person name="Shu S."/>
            <person name="Lindquist E."/>
            <person name="Wang M."/>
            <person name="Pitluck S."/>
            <person name="Vogel J.P."/>
            <person name="Garvin D.F."/>
            <person name="Mockler T.C."/>
            <person name="Schmutz J."/>
            <person name="Rokhsar D."/>
            <person name="Bevan M.W."/>
        </authorList>
    </citation>
    <scope>NUCLEOTIDE SEQUENCE</scope>
    <source>
        <strain evidence="2">Bd21</strain>
    </source>
</reference>
<accession>A0A2K2CP22</accession>
<dbReference type="Gene3D" id="3.40.50.2000">
    <property type="entry name" value="Glycogen Phosphorylase B"/>
    <property type="match status" value="2"/>
</dbReference>
<sequence length="219" mass="24187">MATPSAGPAPLCAALHRVRHRALPPPRAERWPRRRYVLPSTACAIGRCRLRALGLPQPPSRCRLPTPRGRPPYALPLRRALPQPPSAQPRAARATERTPCVQPPRSRHRARCLALDSFTELELVAVDALPDVIPVPPSLIPVALAGGRRLDMIRAAEDFVGWLDARQPCFVVYASRGSLVVLSGDEVAEMAHRLEFAGRRPFLWVLLSDYNKTLATHAH</sequence>
<proteinExistence type="predicted"/>
<dbReference type="STRING" id="15368.A0A2K2CP22"/>
<dbReference type="Proteomes" id="UP000008810">
    <property type="component" value="Chromosome 4"/>
</dbReference>
<reference evidence="3" key="3">
    <citation type="submission" date="2018-08" db="UniProtKB">
        <authorList>
            <consortium name="EnsemblPlants"/>
        </authorList>
    </citation>
    <scope>IDENTIFICATION</scope>
    <source>
        <strain evidence="3">cv. Bd21</strain>
    </source>
</reference>
<dbReference type="EMBL" id="CM000883">
    <property type="protein sequence ID" value="PNT63773.1"/>
    <property type="molecule type" value="Genomic_DNA"/>
</dbReference>
<feature type="region of interest" description="Disordered" evidence="1">
    <location>
        <begin position="76"/>
        <end position="103"/>
    </location>
</feature>
<evidence type="ECO:0000313" key="3">
    <source>
        <dbReference type="EnsemblPlants" id="PNT63773"/>
    </source>
</evidence>
<dbReference type="InterPro" id="IPR050481">
    <property type="entry name" value="UDP-glycosyltransf_plant"/>
</dbReference>
<dbReference type="PANTHER" id="PTHR48048">
    <property type="entry name" value="GLYCOSYLTRANSFERASE"/>
    <property type="match status" value="1"/>
</dbReference>
<name>A0A2K2CP22_BRADI</name>